<gene>
    <name evidence="1" type="primary">NCL1_52050</name>
    <name evidence="1" type="ORF">TNCV_3710861</name>
</gene>
<evidence type="ECO:0000313" key="1">
    <source>
        <dbReference type="EMBL" id="GFX89654.1"/>
    </source>
</evidence>
<sequence>MNEKKGAEGENDPEKKTIFRRKFRESCVNLTSERERELILLASCAYADKKKWYNKKEHHWYQCSRPEGSLAHGFKRRDQTFLAHFRIQGSKSFEMCTNCSSKPSSPAHILKCLGLTKQELADNPLLEDPLLFFGAKKRQIEGFQKGVNDEKLLESACVSEGDEMDVSQR</sequence>
<comment type="caution">
    <text evidence="1">The sequence shown here is derived from an EMBL/GenBank/DDBJ whole genome shotgun (WGS) entry which is preliminary data.</text>
</comment>
<dbReference type="Proteomes" id="UP000887159">
    <property type="component" value="Unassembled WGS sequence"/>
</dbReference>
<dbReference type="AlphaFoldDB" id="A0A8X6V1F6"/>
<proteinExistence type="predicted"/>
<protein>
    <submittedName>
        <fullName evidence="1">Uncharacterized protein</fullName>
    </submittedName>
</protein>
<reference evidence="1" key="1">
    <citation type="submission" date="2020-08" db="EMBL/GenBank/DDBJ databases">
        <title>Multicomponent nature underlies the extraordinary mechanical properties of spider dragline silk.</title>
        <authorList>
            <person name="Kono N."/>
            <person name="Nakamura H."/>
            <person name="Mori M."/>
            <person name="Yoshida Y."/>
            <person name="Ohtoshi R."/>
            <person name="Malay A.D."/>
            <person name="Moran D.A.P."/>
            <person name="Tomita M."/>
            <person name="Numata K."/>
            <person name="Arakawa K."/>
        </authorList>
    </citation>
    <scope>NUCLEOTIDE SEQUENCE</scope>
</reference>
<name>A0A8X6V1F6_TRICX</name>
<dbReference type="EMBL" id="BMAU01021076">
    <property type="protein sequence ID" value="GFX89654.1"/>
    <property type="molecule type" value="Genomic_DNA"/>
</dbReference>
<evidence type="ECO:0000313" key="2">
    <source>
        <dbReference type="Proteomes" id="UP000887159"/>
    </source>
</evidence>
<keyword evidence="2" id="KW-1185">Reference proteome</keyword>
<accession>A0A8X6V1F6</accession>
<organism evidence="1 2">
    <name type="scientific">Trichonephila clavipes</name>
    <name type="common">Golden silk orbweaver</name>
    <name type="synonym">Nephila clavipes</name>
    <dbReference type="NCBI Taxonomy" id="2585209"/>
    <lineage>
        <taxon>Eukaryota</taxon>
        <taxon>Metazoa</taxon>
        <taxon>Ecdysozoa</taxon>
        <taxon>Arthropoda</taxon>
        <taxon>Chelicerata</taxon>
        <taxon>Arachnida</taxon>
        <taxon>Araneae</taxon>
        <taxon>Araneomorphae</taxon>
        <taxon>Entelegynae</taxon>
        <taxon>Araneoidea</taxon>
        <taxon>Nephilidae</taxon>
        <taxon>Trichonephila</taxon>
    </lineage>
</organism>